<accession>A0A3M6Q014</accession>
<feature type="transmembrane region" description="Helical" evidence="1">
    <location>
        <begin position="297"/>
        <end position="321"/>
    </location>
</feature>
<organism evidence="2 3">
    <name type="scientific">Allofranklinella schreckenbergeri</name>
    <dbReference type="NCBI Taxonomy" id="1076744"/>
    <lineage>
        <taxon>Bacteria</taxon>
        <taxon>Pseudomonadati</taxon>
        <taxon>Pseudomonadota</taxon>
        <taxon>Betaproteobacteria</taxon>
        <taxon>Burkholderiales</taxon>
        <taxon>Comamonadaceae</taxon>
        <taxon>Allofranklinella</taxon>
    </lineage>
</organism>
<dbReference type="EMBL" id="RDQM01000014">
    <property type="protein sequence ID" value="RMW96054.1"/>
    <property type="molecule type" value="Genomic_DNA"/>
</dbReference>
<feature type="transmembrane region" description="Helical" evidence="1">
    <location>
        <begin position="83"/>
        <end position="103"/>
    </location>
</feature>
<evidence type="ECO:0000313" key="3">
    <source>
        <dbReference type="Proteomes" id="UP000267521"/>
    </source>
</evidence>
<proteinExistence type="predicted"/>
<feature type="transmembrane region" description="Helical" evidence="1">
    <location>
        <begin position="432"/>
        <end position="452"/>
    </location>
</feature>
<name>A0A3M6Q014_9BURK</name>
<feature type="transmembrane region" description="Helical" evidence="1">
    <location>
        <begin position="200"/>
        <end position="221"/>
    </location>
</feature>
<feature type="transmembrane region" description="Helical" evidence="1">
    <location>
        <begin position="155"/>
        <end position="179"/>
    </location>
</feature>
<dbReference type="Proteomes" id="UP000267521">
    <property type="component" value="Unassembled WGS sequence"/>
</dbReference>
<dbReference type="InterPro" id="IPR010295">
    <property type="entry name" value="DUF898"/>
</dbReference>
<keyword evidence="1" id="KW-1133">Transmembrane helix</keyword>
<keyword evidence="1" id="KW-0472">Membrane</keyword>
<evidence type="ECO:0000313" key="2">
    <source>
        <dbReference type="EMBL" id="RMW96054.1"/>
    </source>
</evidence>
<dbReference type="Pfam" id="PF05987">
    <property type="entry name" value="DUF898"/>
    <property type="match status" value="1"/>
</dbReference>
<gene>
    <name evidence="2" type="ORF">EBQ26_10650</name>
</gene>
<protein>
    <submittedName>
        <fullName evidence="2">DUF898 family protein</fullName>
    </submittedName>
</protein>
<evidence type="ECO:0000256" key="1">
    <source>
        <dbReference type="SAM" id="Phobius"/>
    </source>
</evidence>
<keyword evidence="1" id="KW-0812">Transmembrane</keyword>
<dbReference type="AlphaFoldDB" id="A0A3M6Q014"/>
<reference evidence="2 3" key="1">
    <citation type="submission" date="2018-10" db="EMBL/GenBank/DDBJ databases">
        <title>Comamonadaceae CDC group NO-1 genome sequencing and assembly.</title>
        <authorList>
            <person name="Bernier A.-M."/>
            <person name="Bernard K."/>
        </authorList>
    </citation>
    <scope>NUCLEOTIDE SEQUENCE [LARGE SCALE GENOMIC DNA]</scope>
    <source>
        <strain evidence="2 3">NML970147</strain>
    </source>
</reference>
<sequence>MAVADALGRMRARDAAHTEVGERLAWAGFYNRARPKQTVRAHQKEPCMPESARAAAAPVGVADSSKVVKAYRLKFTGTGAEYFRVWFVNMLLMVLTLGIYTPWARKRTVEYFFGHSVLARSPLEFTAETRRMVIGFFVFLGLYSLFKQATNSQNALLVGLALLAAAVSVPFLWGSARRFRVTATRWRGLRLRFGTSWKEIYWASWPVFVIALVWFCVYAGIDMRHTFTSPSLLEETRPKTFLGLTVIDWILVALGLVVSWLCFVRVMFNYQRLTIERTYIGVEQGVFRGTYGDFVRIWLGATLIAVLGFATVVTGASLLLAEQLPSRFGWDEQVEAAVEQAAAEEDEFSQARRQLYEKMQEQLERSPQSVDWETFRVEMQAIEEARQQKCREPGQSQQPYCQSAAGWWTEGEADPAEAETDEAALEAGGADFVLIALIVLSWLPMLLVFEIAHAYREAKQHRLVWNLSGVSDIARFRCKLSVGGYVWLRLQNWLLTVITLGFFRPFARVREYRARWTSTTVHIRGGASRLQNLLTIQQEGGAFADAVADFAGFDIVS</sequence>
<comment type="caution">
    <text evidence="2">The sequence shown here is derived from an EMBL/GenBank/DDBJ whole genome shotgun (WGS) entry which is preliminary data.</text>
</comment>
<feature type="transmembrane region" description="Helical" evidence="1">
    <location>
        <begin position="241"/>
        <end position="263"/>
    </location>
</feature>